<reference evidence="1 2" key="2">
    <citation type="journal article" date="2021" name="Syst. Appl. Microbiol.">
        <title>Phylogenetic classification of ten novel species belonging to the genus Bifidobacterium comprising B. phasiani sp. nov., B. pongonis sp. nov., B. saguinibicoloris sp. nov., B. colobi sp. nov., B. simiiventris sp. nov., B. santillanense sp. nov., B. miconis sp. nov., B. amazonense sp. nov., B. pluvialisilvae sp. nov., and B. miconisargentati sp. nov.</title>
        <authorList>
            <person name="Lugli G.A."/>
            <person name="Calvete-Torre I."/>
            <person name="Alessandri G."/>
            <person name="Milani C."/>
            <person name="Turroni F."/>
            <person name="Laiolo P."/>
            <person name="Ossiprandi M.C."/>
            <person name="Margolles A."/>
            <person name="Ruiz L."/>
            <person name="Ventura M."/>
        </authorList>
    </citation>
    <scope>NUCLEOTIDE SEQUENCE [LARGE SCALE GENOMIC DNA]</scope>
    <source>
        <strain evidence="1 2">MA1</strain>
    </source>
</reference>
<comment type="caution">
    <text evidence="1">The sequence shown here is derived from an EMBL/GenBank/DDBJ whole genome shotgun (WGS) entry which is preliminary data.</text>
</comment>
<dbReference type="Proteomes" id="UP000710815">
    <property type="component" value="Unassembled WGS sequence"/>
</dbReference>
<dbReference type="RefSeq" id="WP_241514079.1">
    <property type="nucleotide sequence ID" value="NZ_JAFEJT020000037.1"/>
</dbReference>
<protein>
    <submittedName>
        <fullName evidence="1">Uncharacterized protein</fullName>
    </submittedName>
</protein>
<organism evidence="1 2">
    <name type="scientific">Bifidobacterium amazonense</name>
    <dbReference type="NCBI Taxonomy" id="2809027"/>
    <lineage>
        <taxon>Bacteria</taxon>
        <taxon>Bacillati</taxon>
        <taxon>Actinomycetota</taxon>
        <taxon>Actinomycetes</taxon>
        <taxon>Bifidobacteriales</taxon>
        <taxon>Bifidobacteriaceae</taxon>
        <taxon>Bifidobacterium</taxon>
    </lineage>
</organism>
<evidence type="ECO:0000313" key="1">
    <source>
        <dbReference type="EMBL" id="MCH9276395.1"/>
    </source>
</evidence>
<gene>
    <name evidence="1" type="ORF">JS533_008970</name>
</gene>
<name>A0ABS9VX52_9BIFI</name>
<proteinExistence type="predicted"/>
<sequence>MFAPDATQHLILPYDESRGLIQTFWAPEFHVIGGEAYILFTVGGSVWGRNAR</sequence>
<dbReference type="EMBL" id="JAFEJT020000037">
    <property type="protein sequence ID" value="MCH9276395.1"/>
    <property type="molecule type" value="Genomic_DNA"/>
</dbReference>
<accession>A0ABS9VX52</accession>
<reference evidence="1 2" key="1">
    <citation type="journal article" date="2021" name="Environ. Microbiol.">
        <title>Genetic insights into the dark matter of the mammalian gut microbiota through targeted genome reconstruction.</title>
        <authorList>
            <person name="Lugli G.A."/>
            <person name="Alessandri G."/>
            <person name="Milani C."/>
            <person name="Viappiani A."/>
            <person name="Fontana F."/>
            <person name="Tarracchini C."/>
            <person name="Mancabelli L."/>
            <person name="Argentini C."/>
            <person name="Ruiz L."/>
            <person name="Margolles A."/>
            <person name="van Sinderen D."/>
            <person name="Turroni F."/>
            <person name="Ventura M."/>
        </authorList>
    </citation>
    <scope>NUCLEOTIDE SEQUENCE [LARGE SCALE GENOMIC DNA]</scope>
    <source>
        <strain evidence="1 2">MA1</strain>
    </source>
</reference>
<keyword evidence="2" id="KW-1185">Reference proteome</keyword>
<evidence type="ECO:0000313" key="2">
    <source>
        <dbReference type="Proteomes" id="UP000710815"/>
    </source>
</evidence>